<dbReference type="KEGG" id="hfe:HFELIS_03900"/>
<gene>
    <name evidence="13" type="ordered locus">Hfelis_03900</name>
</gene>
<evidence type="ECO:0000256" key="3">
    <source>
        <dbReference type="ARBA" id="ARBA00022500"/>
    </source>
</evidence>
<organism evidence="13 14">
    <name type="scientific">Helicobacter felis (strain ATCC 49179 / CCUG 28539 / NCTC 12436 / CS1)</name>
    <dbReference type="NCBI Taxonomy" id="936155"/>
    <lineage>
        <taxon>Bacteria</taxon>
        <taxon>Pseudomonadati</taxon>
        <taxon>Campylobacterota</taxon>
        <taxon>Epsilonproteobacteria</taxon>
        <taxon>Campylobacterales</taxon>
        <taxon>Helicobacteraceae</taxon>
        <taxon>Helicobacter</taxon>
    </lineage>
</organism>
<dbReference type="EMBL" id="FQ670179">
    <property type="protein sequence ID" value="CBY82474.1"/>
    <property type="molecule type" value="Genomic_DNA"/>
</dbReference>
<sequence>MNFKTKILLVLAGSLSMIFLTIIFIINRTVSTNIATRVQHSLNSAVTLISASIADWDDNIRTGITSSVQHLEAMNLQDSVRILQMLNFIHYSMNTESTYIGFKDGQILGTMASIPEGYDPRKRPWYKKAQEKNGIAVSSPYIDAFTQKMILTYSIPVYEKGVFQGVLGMDMNLDRLWQGDKRFHFEGGRVHILDSQALVIRSNKFKKGESYYDSHKYPGGKELTDRILATHSGFTEHIARNTDKFYVYTTVPKLGWKILGVINKDDAFARLYKLRNTLVILAILSIVGSSLLLFGVIQILFKPLIRLRDLVMDLVSDEGDLTKRLEVKGKDEIAVISENINKLLEKIQGIISKIKELSSQNSKIANTLHQNANDVQKHLQENTGYISRAVNNGNEIVHTILAGADNAHGNNANLVQTGDNLGGVRVKIADLSLNLANNAQVGVEFSHKLEEASKNTANIKAVLTIISEIADQTNLLALNAAIEAARAGEHGRGFAVVADEVRKLAEKTQKSLTEIHGTINEVVQSVGDISQNFHKNAQDILKTSELTNELQAVVDTNVQSIQVVIEATTKDVEEFKHMAEAIKGVVKEVQEISKLASLDYESVQEVGKASTSLTQMAHIFNEELGKFKV</sequence>
<keyword evidence="3" id="KW-0145">Chemotaxis</keyword>
<evidence type="ECO:0000313" key="14">
    <source>
        <dbReference type="Proteomes" id="UP000007934"/>
    </source>
</evidence>
<comment type="subcellular location">
    <subcellularLocation>
        <location evidence="1">Cell membrane</location>
        <topology evidence="1">Multi-pass membrane protein</topology>
    </subcellularLocation>
</comment>
<dbReference type="Pfam" id="PF02743">
    <property type="entry name" value="dCache_1"/>
    <property type="match status" value="1"/>
</dbReference>
<evidence type="ECO:0000256" key="8">
    <source>
        <dbReference type="ARBA" id="ARBA00029447"/>
    </source>
</evidence>
<evidence type="ECO:0000313" key="13">
    <source>
        <dbReference type="EMBL" id="CBY82474.1"/>
    </source>
</evidence>
<dbReference type="GO" id="GO:0016020">
    <property type="term" value="C:membrane"/>
    <property type="evidence" value="ECO:0007669"/>
    <property type="project" value="InterPro"/>
</dbReference>
<dbReference type="SUPFAM" id="SSF58104">
    <property type="entry name" value="Methyl-accepting chemotaxis protein (MCP) signaling domain"/>
    <property type="match status" value="1"/>
</dbReference>
<comment type="similarity">
    <text evidence="8">Belongs to the methyl-accepting chemotaxis (MCP) protein family.</text>
</comment>
<keyword evidence="5 10" id="KW-1133">Transmembrane helix</keyword>
<dbReference type="InterPro" id="IPR003660">
    <property type="entry name" value="HAMP_dom"/>
</dbReference>
<proteinExistence type="inferred from homology"/>
<dbReference type="GeneID" id="36134587"/>
<evidence type="ECO:0000256" key="2">
    <source>
        <dbReference type="ARBA" id="ARBA00022475"/>
    </source>
</evidence>
<dbReference type="RefSeq" id="WP_013468845.1">
    <property type="nucleotide sequence ID" value="NC_014810.2"/>
</dbReference>
<evidence type="ECO:0000256" key="6">
    <source>
        <dbReference type="ARBA" id="ARBA00023136"/>
    </source>
</evidence>
<keyword evidence="7 9" id="KW-0807">Transducer</keyword>
<dbReference type="PANTHER" id="PTHR32089">
    <property type="entry name" value="METHYL-ACCEPTING CHEMOTAXIS PROTEIN MCPB"/>
    <property type="match status" value="1"/>
</dbReference>
<dbReference type="AlphaFoldDB" id="E7A996"/>
<dbReference type="CDD" id="cd12913">
    <property type="entry name" value="PDC1_MCP_like"/>
    <property type="match status" value="1"/>
</dbReference>
<reference evidence="13 14" key="1">
    <citation type="journal article" date="2011" name="Genome Biol. Evol.">
        <title>Comparative whole genome sequence analysis of the carcinogenic bacterial model pathogen Helicobacter felis.</title>
        <authorList>
            <person name="Arnold I.C."/>
            <person name="Zigova Z."/>
            <person name="Holden M."/>
            <person name="Lawley T.D."/>
            <person name="Rad R."/>
            <person name="Dougan G."/>
            <person name="Falkow S."/>
            <person name="Bentley S.D."/>
            <person name="Muller A."/>
        </authorList>
    </citation>
    <scope>NUCLEOTIDE SEQUENCE [LARGE SCALE GENOMIC DNA]</scope>
    <source>
        <strain evidence="14">ATCC 49179 / CCUG 28539 / NCTC 12436 / CS1</strain>
    </source>
</reference>
<keyword evidence="4 10" id="KW-0812">Transmembrane</keyword>
<dbReference type="InterPro" id="IPR029151">
    <property type="entry name" value="Sensor-like_sf"/>
</dbReference>
<feature type="transmembrane region" description="Helical" evidence="10">
    <location>
        <begin position="7"/>
        <end position="26"/>
    </location>
</feature>
<dbReference type="SUPFAM" id="SSF103190">
    <property type="entry name" value="Sensory domain-like"/>
    <property type="match status" value="1"/>
</dbReference>
<evidence type="ECO:0000256" key="7">
    <source>
        <dbReference type="ARBA" id="ARBA00023224"/>
    </source>
</evidence>
<accession>E7A996</accession>
<dbReference type="Proteomes" id="UP000007934">
    <property type="component" value="Chromosome"/>
</dbReference>
<keyword evidence="6 10" id="KW-0472">Membrane</keyword>
<evidence type="ECO:0000256" key="10">
    <source>
        <dbReference type="SAM" id="Phobius"/>
    </source>
</evidence>
<dbReference type="Pfam" id="PF00672">
    <property type="entry name" value="HAMP"/>
    <property type="match status" value="1"/>
</dbReference>
<dbReference type="InterPro" id="IPR033479">
    <property type="entry name" value="dCache_1"/>
</dbReference>
<dbReference type="GO" id="GO:0007165">
    <property type="term" value="P:signal transduction"/>
    <property type="evidence" value="ECO:0007669"/>
    <property type="project" value="UniProtKB-KW"/>
</dbReference>
<evidence type="ECO:0000256" key="1">
    <source>
        <dbReference type="ARBA" id="ARBA00004651"/>
    </source>
</evidence>
<evidence type="ECO:0000259" key="11">
    <source>
        <dbReference type="PROSITE" id="PS50111"/>
    </source>
</evidence>
<dbReference type="Gene3D" id="1.10.287.950">
    <property type="entry name" value="Methyl-accepting chemotaxis protein"/>
    <property type="match status" value="1"/>
</dbReference>
<feature type="domain" description="Methyl-accepting transducer" evidence="11">
    <location>
        <begin position="357"/>
        <end position="614"/>
    </location>
</feature>
<dbReference type="HOGENOM" id="CLU_000445_107_19_7"/>
<feature type="transmembrane region" description="Helical" evidence="10">
    <location>
        <begin position="278"/>
        <end position="301"/>
    </location>
</feature>
<dbReference type="PANTHER" id="PTHR32089:SF112">
    <property type="entry name" value="LYSOZYME-LIKE PROTEIN-RELATED"/>
    <property type="match status" value="1"/>
</dbReference>
<evidence type="ECO:0000256" key="5">
    <source>
        <dbReference type="ARBA" id="ARBA00022989"/>
    </source>
</evidence>
<dbReference type="InterPro" id="IPR004089">
    <property type="entry name" value="MCPsignal_dom"/>
</dbReference>
<dbReference type="PROSITE" id="PS50111">
    <property type="entry name" value="CHEMOTAXIS_TRANSDUC_2"/>
    <property type="match status" value="1"/>
</dbReference>
<dbReference type="Pfam" id="PF00015">
    <property type="entry name" value="MCPsignal"/>
    <property type="match status" value="1"/>
</dbReference>
<dbReference type="SMART" id="SM00283">
    <property type="entry name" value="MA"/>
    <property type="match status" value="1"/>
</dbReference>
<dbReference type="CDD" id="cd06225">
    <property type="entry name" value="HAMP"/>
    <property type="match status" value="1"/>
</dbReference>
<evidence type="ECO:0000256" key="4">
    <source>
        <dbReference type="ARBA" id="ARBA00022692"/>
    </source>
</evidence>
<dbReference type="PROSITE" id="PS50885">
    <property type="entry name" value="HAMP"/>
    <property type="match status" value="1"/>
</dbReference>
<keyword evidence="2" id="KW-1003">Cell membrane</keyword>
<evidence type="ECO:0000259" key="12">
    <source>
        <dbReference type="PROSITE" id="PS50885"/>
    </source>
</evidence>
<name>E7A996_HELFC</name>
<feature type="domain" description="HAMP" evidence="12">
    <location>
        <begin position="298"/>
        <end position="352"/>
    </location>
</feature>
<evidence type="ECO:0000256" key="9">
    <source>
        <dbReference type="PROSITE-ProRule" id="PRU00284"/>
    </source>
</evidence>
<dbReference type="Gene3D" id="3.30.450.20">
    <property type="entry name" value="PAS domain"/>
    <property type="match status" value="2"/>
</dbReference>
<keyword evidence="14" id="KW-1185">Reference proteome</keyword>
<protein>
    <submittedName>
        <fullName evidence="13">Methyl-accepting chemotaxis sensory transducer</fullName>
    </submittedName>
</protein>
<dbReference type="STRING" id="936155.HFELIS_03900"/>
<dbReference type="eggNOG" id="COG0840">
    <property type="taxonomic scope" value="Bacteria"/>
</dbReference>
<dbReference type="SMART" id="SM00304">
    <property type="entry name" value="HAMP"/>
    <property type="match status" value="1"/>
</dbReference>